<dbReference type="WBParaSite" id="ASIM_0000658501-mRNA-1">
    <property type="protein sequence ID" value="ASIM_0000658501-mRNA-1"/>
    <property type="gene ID" value="ASIM_0000658501"/>
</dbReference>
<reference evidence="4 5" key="2">
    <citation type="submission" date="2018-11" db="EMBL/GenBank/DDBJ databases">
        <authorList>
            <consortium name="Pathogen Informatics"/>
        </authorList>
    </citation>
    <scope>NUCLEOTIDE SEQUENCE [LARGE SCALE GENOMIC DNA]</scope>
</reference>
<dbReference type="Gene3D" id="2.60.40.10">
    <property type="entry name" value="Immunoglobulins"/>
    <property type="match status" value="1"/>
</dbReference>
<accession>A0A0M3JG30</accession>
<keyword evidence="2" id="KW-0393">Immunoglobulin domain</keyword>
<dbReference type="Proteomes" id="UP000267096">
    <property type="component" value="Unassembled WGS sequence"/>
</dbReference>
<dbReference type="PANTHER" id="PTHR10075">
    <property type="entry name" value="BASIGIN RELATED"/>
    <property type="match status" value="1"/>
</dbReference>
<gene>
    <name evidence="4" type="ORF">ASIM_LOCUS6363</name>
</gene>
<evidence type="ECO:0000313" key="5">
    <source>
        <dbReference type="Proteomes" id="UP000267096"/>
    </source>
</evidence>
<dbReference type="AlphaFoldDB" id="A0A0M3JG30"/>
<dbReference type="InterPro" id="IPR003598">
    <property type="entry name" value="Ig_sub2"/>
</dbReference>
<evidence type="ECO:0000256" key="1">
    <source>
        <dbReference type="ARBA" id="ARBA00022737"/>
    </source>
</evidence>
<evidence type="ECO:0000259" key="3">
    <source>
        <dbReference type="PROSITE" id="PS50835"/>
    </source>
</evidence>
<dbReference type="GO" id="GO:0005886">
    <property type="term" value="C:plasma membrane"/>
    <property type="evidence" value="ECO:0007669"/>
    <property type="project" value="TreeGrafter"/>
</dbReference>
<dbReference type="Pfam" id="PF13927">
    <property type="entry name" value="Ig_3"/>
    <property type="match status" value="1"/>
</dbReference>
<dbReference type="GO" id="GO:0030424">
    <property type="term" value="C:axon"/>
    <property type="evidence" value="ECO:0007669"/>
    <property type="project" value="TreeGrafter"/>
</dbReference>
<dbReference type="GO" id="GO:0070593">
    <property type="term" value="P:dendrite self-avoidance"/>
    <property type="evidence" value="ECO:0007669"/>
    <property type="project" value="TreeGrafter"/>
</dbReference>
<evidence type="ECO:0000256" key="2">
    <source>
        <dbReference type="ARBA" id="ARBA00023319"/>
    </source>
</evidence>
<evidence type="ECO:0000313" key="6">
    <source>
        <dbReference type="WBParaSite" id="ASIM_0000658501-mRNA-1"/>
    </source>
</evidence>
<keyword evidence="5" id="KW-1185">Reference proteome</keyword>
<dbReference type="SMART" id="SM00409">
    <property type="entry name" value="IG"/>
    <property type="match status" value="1"/>
</dbReference>
<dbReference type="PANTHER" id="PTHR10075:SF14">
    <property type="entry name" value="CELL ADHESION MOLECULE DSCAM2-RELATED"/>
    <property type="match status" value="1"/>
</dbReference>
<evidence type="ECO:0000313" key="4">
    <source>
        <dbReference type="EMBL" id="VDK26916.1"/>
    </source>
</evidence>
<feature type="domain" description="Ig-like" evidence="3">
    <location>
        <begin position="12"/>
        <end position="95"/>
    </location>
</feature>
<dbReference type="PROSITE" id="PS50835">
    <property type="entry name" value="IG_LIKE"/>
    <property type="match status" value="1"/>
</dbReference>
<dbReference type="InterPro" id="IPR013783">
    <property type="entry name" value="Ig-like_fold"/>
</dbReference>
<name>A0A0M3JG30_ANISI</name>
<reference evidence="6" key="1">
    <citation type="submission" date="2017-02" db="UniProtKB">
        <authorList>
            <consortium name="WormBaseParasite"/>
        </authorList>
    </citation>
    <scope>IDENTIFICATION</scope>
</reference>
<keyword evidence="1" id="KW-0677">Repeat</keyword>
<proteinExistence type="predicted"/>
<organism evidence="6">
    <name type="scientific">Anisakis simplex</name>
    <name type="common">Herring worm</name>
    <dbReference type="NCBI Taxonomy" id="6269"/>
    <lineage>
        <taxon>Eukaryota</taxon>
        <taxon>Metazoa</taxon>
        <taxon>Ecdysozoa</taxon>
        <taxon>Nematoda</taxon>
        <taxon>Chromadorea</taxon>
        <taxon>Rhabditida</taxon>
        <taxon>Spirurina</taxon>
        <taxon>Ascaridomorpha</taxon>
        <taxon>Ascaridoidea</taxon>
        <taxon>Anisakidae</taxon>
        <taxon>Anisakis</taxon>
        <taxon>Anisakis simplex complex</taxon>
    </lineage>
</organism>
<dbReference type="InterPro" id="IPR007110">
    <property type="entry name" value="Ig-like_dom"/>
</dbReference>
<dbReference type="InterPro" id="IPR036179">
    <property type="entry name" value="Ig-like_dom_sf"/>
</dbReference>
<dbReference type="InterPro" id="IPR003599">
    <property type="entry name" value="Ig_sub"/>
</dbReference>
<dbReference type="GO" id="GO:0098632">
    <property type="term" value="F:cell-cell adhesion mediator activity"/>
    <property type="evidence" value="ECO:0007669"/>
    <property type="project" value="TreeGrafter"/>
</dbReference>
<dbReference type="GO" id="GO:0007411">
    <property type="term" value="P:axon guidance"/>
    <property type="evidence" value="ECO:0007669"/>
    <property type="project" value="TreeGrafter"/>
</dbReference>
<dbReference type="SMART" id="SM00408">
    <property type="entry name" value="IGc2"/>
    <property type="match status" value="1"/>
</dbReference>
<dbReference type="EMBL" id="UYRR01013739">
    <property type="protein sequence ID" value="VDK26916.1"/>
    <property type="molecule type" value="Genomic_DNA"/>
</dbReference>
<sequence length="153" mass="16656">MSSFCLWILREPVIENPYETVAEGGTVRLRCQVPGVDGNDLHWRRQDGGPLGYGVTEEAGVLVISRAQPSDSGAYVCSVETPDGQQLDSSPAYLTVQPGARTFPAFTNHYFVLLTTSSLFVCFFSSVSRHQLLHTADAAAASSLRIEGRLSYL</sequence>
<dbReference type="OrthoDB" id="6429135at2759"/>
<dbReference type="SUPFAM" id="SSF48726">
    <property type="entry name" value="Immunoglobulin"/>
    <property type="match status" value="1"/>
</dbReference>
<dbReference type="GO" id="GO:0007156">
    <property type="term" value="P:homophilic cell adhesion via plasma membrane adhesion molecules"/>
    <property type="evidence" value="ECO:0007669"/>
    <property type="project" value="TreeGrafter"/>
</dbReference>
<protein>
    <submittedName>
        <fullName evidence="6">Ig-like domain-containing protein</fullName>
    </submittedName>
</protein>